<dbReference type="GO" id="GO:0034625">
    <property type="term" value="P:fatty acid elongation, monounsaturated fatty acid"/>
    <property type="evidence" value="ECO:0007669"/>
    <property type="project" value="TreeGrafter"/>
</dbReference>
<feature type="transmembrane region" description="Helical" evidence="10">
    <location>
        <begin position="246"/>
        <end position="264"/>
    </location>
</feature>
<keyword evidence="6 10" id="KW-1133">Transmembrane helix</keyword>
<dbReference type="OrthoDB" id="10259681at2759"/>
<keyword evidence="12" id="KW-1185">Reference proteome</keyword>
<gene>
    <name evidence="11" type="ORF">E2986_12349</name>
</gene>
<evidence type="ECO:0000256" key="10">
    <source>
        <dbReference type="RuleBase" id="RU361115"/>
    </source>
</evidence>
<comment type="catalytic activity">
    <reaction evidence="10">
        <text>a very-long-chain acyl-CoA + malonyl-CoA + H(+) = a very-long-chain 3-oxoacyl-CoA + CO2 + CoA</text>
        <dbReference type="Rhea" id="RHEA:32727"/>
        <dbReference type="ChEBI" id="CHEBI:15378"/>
        <dbReference type="ChEBI" id="CHEBI:16526"/>
        <dbReference type="ChEBI" id="CHEBI:57287"/>
        <dbReference type="ChEBI" id="CHEBI:57384"/>
        <dbReference type="ChEBI" id="CHEBI:90725"/>
        <dbReference type="ChEBI" id="CHEBI:90736"/>
        <dbReference type="EC" id="2.3.1.199"/>
    </reaction>
</comment>
<feature type="transmembrane region" description="Helical" evidence="10">
    <location>
        <begin position="207"/>
        <end position="234"/>
    </location>
</feature>
<keyword evidence="3 10" id="KW-0808">Transferase</keyword>
<dbReference type="GO" id="GO:0030148">
    <property type="term" value="P:sphingolipid biosynthetic process"/>
    <property type="evidence" value="ECO:0007669"/>
    <property type="project" value="TreeGrafter"/>
</dbReference>
<protein>
    <recommendedName>
        <fullName evidence="10">Elongation of very long chain fatty acids protein</fullName>
        <ecNumber evidence="10">2.3.1.199</ecNumber>
    </recommendedName>
    <alternativeName>
        <fullName evidence="10">Very-long-chain 3-oxoacyl-CoA synthase</fullName>
    </alternativeName>
</protein>
<dbReference type="GO" id="GO:0019367">
    <property type="term" value="P:fatty acid elongation, saturated fatty acid"/>
    <property type="evidence" value="ECO:0007669"/>
    <property type="project" value="TreeGrafter"/>
</dbReference>
<evidence type="ECO:0000256" key="9">
    <source>
        <dbReference type="ARBA" id="ARBA00023160"/>
    </source>
</evidence>
<keyword evidence="5 10" id="KW-0276">Fatty acid metabolism</keyword>
<dbReference type="Proteomes" id="UP000655588">
    <property type="component" value="Unassembled WGS sequence"/>
</dbReference>
<sequence>MNVQLHPMDRVQVTLPNYSYVLNFEKNFVYSESQTWMRDHFPNCFYYSAIYALLIFGGRRYMSDRPKFELRGLLALWSTLLAILSIFCFSRILPEMYHVLTNHGYYYSVCVPRYLTHNPVSSFSLWIFTTMKLIEFGDTVFIVLRKQPLIFLHWYHHITVLLYAWFSYVETTGSGIWFSLINTFIHSIMYSYYALKAMRFRVPKSISIILTTLQIIQMFWGIVITTSAYYYIYIAQIQCNITPTNLIFSMLMYCSYLILFVNFFKQSYLSNKRVNKEKKNETKTQ</sequence>
<comment type="subcellular location">
    <subcellularLocation>
        <location evidence="1">Membrane</location>
        <topology evidence="1">Multi-pass membrane protein</topology>
    </subcellularLocation>
</comment>
<dbReference type="InterPro" id="IPR030457">
    <property type="entry name" value="ELO_CS"/>
</dbReference>
<evidence type="ECO:0000256" key="2">
    <source>
        <dbReference type="ARBA" id="ARBA00022516"/>
    </source>
</evidence>
<dbReference type="InterPro" id="IPR002076">
    <property type="entry name" value="ELO_fam"/>
</dbReference>
<feature type="transmembrane region" description="Helical" evidence="10">
    <location>
        <begin position="123"/>
        <end position="144"/>
    </location>
</feature>
<evidence type="ECO:0000256" key="4">
    <source>
        <dbReference type="ARBA" id="ARBA00022692"/>
    </source>
</evidence>
<keyword evidence="8 10" id="KW-0472">Membrane</keyword>
<dbReference type="AlphaFoldDB" id="A0A833S6T5"/>
<organism evidence="11 12">
    <name type="scientific">Frieseomelitta varia</name>
    <dbReference type="NCBI Taxonomy" id="561572"/>
    <lineage>
        <taxon>Eukaryota</taxon>
        <taxon>Metazoa</taxon>
        <taxon>Ecdysozoa</taxon>
        <taxon>Arthropoda</taxon>
        <taxon>Hexapoda</taxon>
        <taxon>Insecta</taxon>
        <taxon>Pterygota</taxon>
        <taxon>Neoptera</taxon>
        <taxon>Endopterygota</taxon>
        <taxon>Hymenoptera</taxon>
        <taxon>Apocrita</taxon>
        <taxon>Aculeata</taxon>
        <taxon>Apoidea</taxon>
        <taxon>Anthophila</taxon>
        <taxon>Apidae</taxon>
        <taxon>Frieseomelitta</taxon>
    </lineage>
</organism>
<feature type="transmembrane region" description="Helical" evidence="10">
    <location>
        <begin position="175"/>
        <end position="195"/>
    </location>
</feature>
<keyword evidence="2 10" id="KW-0444">Lipid biosynthesis</keyword>
<evidence type="ECO:0000256" key="8">
    <source>
        <dbReference type="ARBA" id="ARBA00023136"/>
    </source>
</evidence>
<name>A0A833S6T5_9HYME</name>
<dbReference type="GO" id="GO:0005789">
    <property type="term" value="C:endoplasmic reticulum membrane"/>
    <property type="evidence" value="ECO:0007669"/>
    <property type="project" value="TreeGrafter"/>
</dbReference>
<evidence type="ECO:0000256" key="1">
    <source>
        <dbReference type="ARBA" id="ARBA00004141"/>
    </source>
</evidence>
<dbReference type="PANTHER" id="PTHR11157:SF17">
    <property type="entry name" value="ELONGATION OF VERY LONG CHAIN FATTY ACIDS PROTEIN 6"/>
    <property type="match status" value="1"/>
</dbReference>
<keyword evidence="7 10" id="KW-0443">Lipid metabolism</keyword>
<dbReference type="EC" id="2.3.1.199" evidence="10"/>
<evidence type="ECO:0000256" key="7">
    <source>
        <dbReference type="ARBA" id="ARBA00023098"/>
    </source>
</evidence>
<dbReference type="Pfam" id="PF01151">
    <property type="entry name" value="ELO"/>
    <property type="match status" value="1"/>
</dbReference>
<comment type="similarity">
    <text evidence="10">Belongs to the ELO family.</text>
</comment>
<dbReference type="GO" id="GO:0042761">
    <property type="term" value="P:very long-chain fatty acid biosynthetic process"/>
    <property type="evidence" value="ECO:0007669"/>
    <property type="project" value="TreeGrafter"/>
</dbReference>
<feature type="transmembrane region" description="Helical" evidence="10">
    <location>
        <begin position="74"/>
        <end position="93"/>
    </location>
</feature>
<reference evidence="11" key="1">
    <citation type="submission" date="2019-11" db="EMBL/GenBank/DDBJ databases">
        <title>The nuclear and mitochondrial genomes of Frieseomelitta varia - a highly eusocial stingless bee (Meliponini) with a permanently sterile worker caste.</title>
        <authorList>
            <person name="Freitas F.C.P."/>
            <person name="Lourenco A.P."/>
            <person name="Nunes F.M.F."/>
            <person name="Paschoal A.R."/>
            <person name="Abreu F.C.P."/>
            <person name="Barbin F.O."/>
            <person name="Bataglia L."/>
            <person name="Cardoso-Junior C.A.M."/>
            <person name="Cervoni M.S."/>
            <person name="Silva S.R."/>
            <person name="Dalarmi F."/>
            <person name="Del Lama M.A."/>
            <person name="Depintor T.S."/>
            <person name="Ferreira K.M."/>
            <person name="Goria P.S."/>
            <person name="Jaskot M.C."/>
            <person name="Lago D.C."/>
            <person name="Luna-Lucena D."/>
            <person name="Moda L.M."/>
            <person name="Nascimento L."/>
            <person name="Pedrino M."/>
            <person name="Rabico F.O."/>
            <person name="Sanches F.C."/>
            <person name="Santos D.E."/>
            <person name="Santos C.G."/>
            <person name="Vieira J."/>
            <person name="Lopes T.F."/>
            <person name="Barchuk A.R."/>
            <person name="Hartfelder K."/>
            <person name="Simoes Z.L.P."/>
            <person name="Bitondi M.M.G."/>
            <person name="Pinheiro D.G."/>
        </authorList>
    </citation>
    <scope>NUCLEOTIDE SEQUENCE</scope>
    <source>
        <strain evidence="11">USP_RPSP 00005682</strain>
        <tissue evidence="11">Whole individual</tissue>
    </source>
</reference>
<evidence type="ECO:0000256" key="5">
    <source>
        <dbReference type="ARBA" id="ARBA00022832"/>
    </source>
</evidence>
<evidence type="ECO:0000256" key="6">
    <source>
        <dbReference type="ARBA" id="ARBA00022989"/>
    </source>
</evidence>
<feature type="transmembrane region" description="Helical" evidence="10">
    <location>
        <begin position="151"/>
        <end position="169"/>
    </location>
</feature>
<dbReference type="PANTHER" id="PTHR11157">
    <property type="entry name" value="FATTY ACID ACYL TRANSFERASE-RELATED"/>
    <property type="match status" value="1"/>
</dbReference>
<dbReference type="GO" id="GO:0009922">
    <property type="term" value="F:fatty acid elongase activity"/>
    <property type="evidence" value="ECO:0007669"/>
    <property type="project" value="UniProtKB-EC"/>
</dbReference>
<feature type="transmembrane region" description="Helical" evidence="10">
    <location>
        <begin position="45"/>
        <end position="62"/>
    </location>
</feature>
<keyword evidence="4 10" id="KW-0812">Transmembrane</keyword>
<evidence type="ECO:0000313" key="12">
    <source>
        <dbReference type="Proteomes" id="UP000655588"/>
    </source>
</evidence>
<dbReference type="EMBL" id="WNWW01000359">
    <property type="protein sequence ID" value="KAF3425750.1"/>
    <property type="molecule type" value="Genomic_DNA"/>
</dbReference>
<proteinExistence type="inferred from homology"/>
<dbReference type="PROSITE" id="PS01188">
    <property type="entry name" value="ELO"/>
    <property type="match status" value="1"/>
</dbReference>
<keyword evidence="9 10" id="KW-0275">Fatty acid biosynthesis</keyword>
<comment type="caution">
    <text evidence="11">The sequence shown here is derived from an EMBL/GenBank/DDBJ whole genome shotgun (WGS) entry which is preliminary data.</text>
</comment>
<accession>A0A833S6T5</accession>
<dbReference type="GO" id="GO:0034626">
    <property type="term" value="P:fatty acid elongation, polyunsaturated fatty acid"/>
    <property type="evidence" value="ECO:0007669"/>
    <property type="project" value="TreeGrafter"/>
</dbReference>
<evidence type="ECO:0000313" key="11">
    <source>
        <dbReference type="EMBL" id="KAF3425750.1"/>
    </source>
</evidence>
<evidence type="ECO:0000256" key="3">
    <source>
        <dbReference type="ARBA" id="ARBA00022679"/>
    </source>
</evidence>